<protein>
    <submittedName>
        <fullName evidence="2">GPW/gp25 family protein</fullName>
    </submittedName>
</protein>
<accession>A0A9X3E519</accession>
<dbReference type="AlphaFoldDB" id="A0A9X3E519"/>
<dbReference type="SUPFAM" id="SSF160719">
    <property type="entry name" value="gpW/gp25-like"/>
    <property type="match status" value="1"/>
</dbReference>
<comment type="caution">
    <text evidence="2">The sequence shown here is derived from an EMBL/GenBank/DDBJ whole genome shotgun (WGS) entry which is preliminary data.</text>
</comment>
<gene>
    <name evidence="2" type="ORF">OSH07_19945</name>
</gene>
<organism evidence="2 3">
    <name type="scientific">Kaistia nematophila</name>
    <dbReference type="NCBI Taxonomy" id="2994654"/>
    <lineage>
        <taxon>Bacteria</taxon>
        <taxon>Pseudomonadati</taxon>
        <taxon>Pseudomonadota</taxon>
        <taxon>Alphaproteobacteria</taxon>
        <taxon>Hyphomicrobiales</taxon>
        <taxon>Kaistiaceae</taxon>
        <taxon>Kaistia</taxon>
    </lineage>
</organism>
<dbReference type="Pfam" id="PF04965">
    <property type="entry name" value="GPW_gp25"/>
    <property type="match status" value="1"/>
</dbReference>
<proteinExistence type="predicted"/>
<dbReference type="RefSeq" id="WP_266340441.1">
    <property type="nucleotide sequence ID" value="NZ_JAPKNK010000010.1"/>
</dbReference>
<sequence>MASSGFGRDAGAALSGFDHVRQSIGVILTTPIGSRVMRREFGSELFDLIDRPMTDQVILAIYAAAVMAIARWEPRYAVLGCTLSQASADGIISLQLSGVYYPRGHLGDFTPEAGDASMIIPISGGAS</sequence>
<dbReference type="InterPro" id="IPR007048">
    <property type="entry name" value="IraD/Gp25-like"/>
</dbReference>
<reference evidence="2" key="1">
    <citation type="submission" date="2022-11" db="EMBL/GenBank/DDBJ databases">
        <title>Biodiversity and phylogenetic relationships of bacteria.</title>
        <authorList>
            <person name="Machado R.A.R."/>
            <person name="Bhat A."/>
            <person name="Loulou A."/>
            <person name="Kallel S."/>
        </authorList>
    </citation>
    <scope>NUCLEOTIDE SEQUENCE</scope>
    <source>
        <strain evidence="2">K-TC2</strain>
    </source>
</reference>
<dbReference type="Gene3D" id="3.10.450.40">
    <property type="match status" value="1"/>
</dbReference>
<keyword evidence="3" id="KW-1185">Reference proteome</keyword>
<feature type="domain" description="IraD/Gp25-like" evidence="1">
    <location>
        <begin position="17"/>
        <end position="91"/>
    </location>
</feature>
<dbReference type="Proteomes" id="UP001144805">
    <property type="component" value="Unassembled WGS sequence"/>
</dbReference>
<name>A0A9X3E519_9HYPH</name>
<evidence type="ECO:0000259" key="1">
    <source>
        <dbReference type="Pfam" id="PF04965"/>
    </source>
</evidence>
<evidence type="ECO:0000313" key="3">
    <source>
        <dbReference type="Proteomes" id="UP001144805"/>
    </source>
</evidence>
<dbReference type="EMBL" id="JAPKNK010000010">
    <property type="protein sequence ID" value="MCX5571482.1"/>
    <property type="molecule type" value="Genomic_DNA"/>
</dbReference>
<evidence type="ECO:0000313" key="2">
    <source>
        <dbReference type="EMBL" id="MCX5571482.1"/>
    </source>
</evidence>